<gene>
    <name evidence="2" type="primary">A04g502520.1_BraROA</name>
    <name evidence="2" type="ORF">IGI04_014882</name>
</gene>
<keyword evidence="3" id="KW-1185">Reference proteome</keyword>
<organism evidence="2 3">
    <name type="scientific">Brassica rapa subsp. trilocularis</name>
    <dbReference type="NCBI Taxonomy" id="1813537"/>
    <lineage>
        <taxon>Eukaryota</taxon>
        <taxon>Viridiplantae</taxon>
        <taxon>Streptophyta</taxon>
        <taxon>Embryophyta</taxon>
        <taxon>Tracheophyta</taxon>
        <taxon>Spermatophyta</taxon>
        <taxon>Magnoliopsida</taxon>
        <taxon>eudicotyledons</taxon>
        <taxon>Gunneridae</taxon>
        <taxon>Pentapetalae</taxon>
        <taxon>rosids</taxon>
        <taxon>malvids</taxon>
        <taxon>Brassicales</taxon>
        <taxon>Brassicaceae</taxon>
        <taxon>Brassiceae</taxon>
        <taxon>Brassica</taxon>
    </lineage>
</organism>
<name>A0ABQ7MNI4_BRACM</name>
<comment type="caution">
    <text evidence="2">The sequence shown here is derived from an EMBL/GenBank/DDBJ whole genome shotgun (WGS) entry which is preliminary data.</text>
</comment>
<dbReference type="EMBL" id="JADBGQ010000004">
    <property type="protein sequence ID" value="KAG5400275.1"/>
    <property type="molecule type" value="Genomic_DNA"/>
</dbReference>
<feature type="compositionally biased region" description="Basic and acidic residues" evidence="1">
    <location>
        <begin position="1"/>
        <end position="11"/>
    </location>
</feature>
<proteinExistence type="predicted"/>
<accession>A0ABQ7MNI4</accession>
<feature type="region of interest" description="Disordered" evidence="1">
    <location>
        <begin position="1"/>
        <end position="30"/>
    </location>
</feature>
<evidence type="ECO:0000313" key="2">
    <source>
        <dbReference type="EMBL" id="KAG5400275.1"/>
    </source>
</evidence>
<dbReference type="Proteomes" id="UP000823674">
    <property type="component" value="Chromosome A04"/>
</dbReference>
<evidence type="ECO:0000313" key="3">
    <source>
        <dbReference type="Proteomes" id="UP000823674"/>
    </source>
</evidence>
<protein>
    <submittedName>
        <fullName evidence="2">Uncharacterized protein</fullName>
    </submittedName>
</protein>
<reference evidence="2 3" key="1">
    <citation type="submission" date="2021-03" db="EMBL/GenBank/DDBJ databases">
        <authorList>
            <person name="King G.J."/>
            <person name="Bancroft I."/>
            <person name="Baten A."/>
            <person name="Bloomfield J."/>
            <person name="Borpatragohain P."/>
            <person name="He Z."/>
            <person name="Irish N."/>
            <person name="Irwin J."/>
            <person name="Liu K."/>
            <person name="Mauleon R.P."/>
            <person name="Moore J."/>
            <person name="Morris R."/>
            <person name="Ostergaard L."/>
            <person name="Wang B."/>
            <person name="Wells R."/>
        </authorList>
    </citation>
    <scope>NUCLEOTIDE SEQUENCE [LARGE SCALE GENOMIC DNA]</scope>
    <source>
        <strain evidence="2">R-o-18</strain>
        <tissue evidence="2">Leaf</tissue>
    </source>
</reference>
<evidence type="ECO:0000256" key="1">
    <source>
        <dbReference type="SAM" id="MobiDB-lite"/>
    </source>
</evidence>
<sequence>MSAETARDQQTRDGTSADANVEKKPYGDASTVTADANTAMLEQMKELFASAQKTVGQTR</sequence>